<dbReference type="InterPro" id="IPR006680">
    <property type="entry name" value="Amidohydro-rel"/>
</dbReference>
<evidence type="ECO:0000259" key="2">
    <source>
        <dbReference type="Pfam" id="PF01979"/>
    </source>
</evidence>
<dbReference type="EMBL" id="BARS01006686">
    <property type="protein sequence ID" value="GAF72225.1"/>
    <property type="molecule type" value="Genomic_DNA"/>
</dbReference>
<dbReference type="AlphaFoldDB" id="X0T815"/>
<dbReference type="InterPro" id="IPR032466">
    <property type="entry name" value="Metal_Hydrolase"/>
</dbReference>
<organism evidence="3">
    <name type="scientific">marine sediment metagenome</name>
    <dbReference type="NCBI Taxonomy" id="412755"/>
    <lineage>
        <taxon>unclassified sequences</taxon>
        <taxon>metagenomes</taxon>
        <taxon>ecological metagenomes</taxon>
    </lineage>
</organism>
<dbReference type="PANTHER" id="PTHR43794">
    <property type="entry name" value="AMINOHYDROLASE SSNA-RELATED"/>
    <property type="match status" value="1"/>
</dbReference>
<dbReference type="Gene3D" id="2.30.40.10">
    <property type="entry name" value="Urease, subunit C, domain 1"/>
    <property type="match status" value="1"/>
</dbReference>
<dbReference type="Gene3D" id="3.20.20.140">
    <property type="entry name" value="Metal-dependent hydrolases"/>
    <property type="match status" value="1"/>
</dbReference>
<evidence type="ECO:0000313" key="3">
    <source>
        <dbReference type="EMBL" id="GAF72225.1"/>
    </source>
</evidence>
<dbReference type="Pfam" id="PF01979">
    <property type="entry name" value="Amidohydro_1"/>
    <property type="match status" value="1"/>
</dbReference>
<dbReference type="InterPro" id="IPR011059">
    <property type="entry name" value="Metal-dep_hydrolase_composite"/>
</dbReference>
<evidence type="ECO:0000256" key="1">
    <source>
        <dbReference type="ARBA" id="ARBA00022801"/>
    </source>
</evidence>
<dbReference type="InterPro" id="IPR050287">
    <property type="entry name" value="MTA/SAH_deaminase"/>
</dbReference>
<dbReference type="GO" id="GO:0016810">
    <property type="term" value="F:hydrolase activity, acting on carbon-nitrogen (but not peptide) bonds"/>
    <property type="evidence" value="ECO:0007669"/>
    <property type="project" value="InterPro"/>
</dbReference>
<sequence>MKRLVEKATIWNGSDQLIDRGSILIDGGKIQQVFTRTEAANLELPSNVERIDGTGKLAIPGFINAHTHLYSSLARGMILPNYAPHSFTQILQQLWWRLDKALNSESIRVSGTVGAMEAARCGVTTLIDHHASPHAVLGSLAVLRDVVCDQVGLRAAFCYEVSDRDGPEICKQGITENKSFLSEQVGDNRLAAGLFGLHAAFTLSDETLSHVAESLPNDSGVHIHVAEGPEDEQISLERYKVRVVERLRRFGLVRQTSILAHCLHIDEQEKNLIADSNAIVVHNPRSNMNNAVGTFDLAGFLDREIIVGLGTDGVGENMLSELFTASLLQKHARQDPLAAGFPSLHALLYD</sequence>
<gene>
    <name evidence="3" type="ORF">S01H1_12987</name>
</gene>
<dbReference type="SUPFAM" id="SSF51556">
    <property type="entry name" value="Metallo-dependent hydrolases"/>
    <property type="match status" value="1"/>
</dbReference>
<dbReference type="SUPFAM" id="SSF51338">
    <property type="entry name" value="Composite domain of metallo-dependent hydrolases"/>
    <property type="match status" value="1"/>
</dbReference>
<name>X0T815_9ZZZZ</name>
<protein>
    <recommendedName>
        <fullName evidence="2">Amidohydrolase-related domain-containing protein</fullName>
    </recommendedName>
</protein>
<keyword evidence="1" id="KW-0378">Hydrolase</keyword>
<accession>X0T815</accession>
<feature type="domain" description="Amidohydrolase-related" evidence="2">
    <location>
        <begin position="58"/>
        <end position="332"/>
    </location>
</feature>
<comment type="caution">
    <text evidence="3">The sequence shown here is derived from an EMBL/GenBank/DDBJ whole genome shotgun (WGS) entry which is preliminary data.</text>
</comment>
<feature type="non-terminal residue" evidence="3">
    <location>
        <position position="350"/>
    </location>
</feature>
<dbReference type="PANTHER" id="PTHR43794:SF11">
    <property type="entry name" value="AMIDOHYDROLASE-RELATED DOMAIN-CONTAINING PROTEIN"/>
    <property type="match status" value="1"/>
</dbReference>
<proteinExistence type="predicted"/>
<reference evidence="3" key="1">
    <citation type="journal article" date="2014" name="Front. Microbiol.">
        <title>High frequency of phylogenetically diverse reductive dehalogenase-homologous genes in deep subseafloor sedimentary metagenomes.</title>
        <authorList>
            <person name="Kawai M."/>
            <person name="Futagami T."/>
            <person name="Toyoda A."/>
            <person name="Takaki Y."/>
            <person name="Nishi S."/>
            <person name="Hori S."/>
            <person name="Arai W."/>
            <person name="Tsubouchi T."/>
            <person name="Morono Y."/>
            <person name="Uchiyama I."/>
            <person name="Ito T."/>
            <person name="Fujiyama A."/>
            <person name="Inagaki F."/>
            <person name="Takami H."/>
        </authorList>
    </citation>
    <scope>NUCLEOTIDE SEQUENCE</scope>
    <source>
        <strain evidence="3">Expedition CK06-06</strain>
    </source>
</reference>